<dbReference type="Gene3D" id="3.30.40.10">
    <property type="entry name" value="Zinc/RING finger domain, C3HC4 (zinc finger)"/>
    <property type="match status" value="2"/>
</dbReference>
<dbReference type="Proteomes" id="UP000188320">
    <property type="component" value="Unassembled WGS sequence"/>
</dbReference>
<dbReference type="PROSITE" id="PS50089">
    <property type="entry name" value="ZF_RING_2"/>
    <property type="match status" value="1"/>
</dbReference>
<dbReference type="EMBL" id="LSSK01001279">
    <property type="protein sequence ID" value="OMH80177.1"/>
    <property type="molecule type" value="Genomic_DNA"/>
</dbReference>
<dbReference type="CDD" id="cd16457">
    <property type="entry name" value="RING-H2_BRAP2"/>
    <property type="match status" value="1"/>
</dbReference>
<evidence type="ECO:0000313" key="7">
    <source>
        <dbReference type="EMBL" id="OMH80177.1"/>
    </source>
</evidence>
<evidence type="ECO:0000256" key="4">
    <source>
        <dbReference type="PROSITE-ProRule" id="PRU00502"/>
    </source>
</evidence>
<keyword evidence="2 4" id="KW-0863">Zinc-finger</keyword>
<dbReference type="GO" id="GO:0061630">
    <property type="term" value="F:ubiquitin protein ligase activity"/>
    <property type="evidence" value="ECO:0007669"/>
    <property type="project" value="TreeGrafter"/>
</dbReference>
<dbReference type="AlphaFoldDB" id="A0A1R1PGW3"/>
<protein>
    <submittedName>
        <fullName evidence="7">RING finger protein ETP1-like protein</fullName>
    </submittedName>
</protein>
<evidence type="ECO:0000256" key="3">
    <source>
        <dbReference type="ARBA" id="ARBA00022833"/>
    </source>
</evidence>
<feature type="domain" description="UBP-type" evidence="6">
    <location>
        <begin position="154"/>
        <end position="268"/>
    </location>
</feature>
<keyword evidence="1" id="KW-0479">Metal-binding</keyword>
<evidence type="ECO:0000313" key="8">
    <source>
        <dbReference type="Proteomes" id="UP000188320"/>
    </source>
</evidence>
<dbReference type="SMART" id="SM00184">
    <property type="entry name" value="RING"/>
    <property type="match status" value="1"/>
</dbReference>
<proteinExistence type="predicted"/>
<dbReference type="SUPFAM" id="SSF57850">
    <property type="entry name" value="RING/U-box"/>
    <property type="match status" value="2"/>
</dbReference>
<dbReference type="Pfam" id="PF02148">
    <property type="entry name" value="zf-UBP"/>
    <property type="match status" value="1"/>
</dbReference>
<name>A0A1R1PGW3_ZANCU</name>
<dbReference type="GO" id="GO:0005737">
    <property type="term" value="C:cytoplasm"/>
    <property type="evidence" value="ECO:0007669"/>
    <property type="project" value="TreeGrafter"/>
</dbReference>
<keyword evidence="8" id="KW-1185">Reference proteome</keyword>
<dbReference type="PROSITE" id="PS50271">
    <property type="entry name" value="ZF_UBP"/>
    <property type="match status" value="1"/>
</dbReference>
<dbReference type="GO" id="GO:0007265">
    <property type="term" value="P:Ras protein signal transduction"/>
    <property type="evidence" value="ECO:0007669"/>
    <property type="project" value="TreeGrafter"/>
</dbReference>
<evidence type="ECO:0000256" key="1">
    <source>
        <dbReference type="ARBA" id="ARBA00022723"/>
    </source>
</evidence>
<comment type="caution">
    <text evidence="7">The sequence shown here is derived from an EMBL/GenBank/DDBJ whole genome shotgun (WGS) entry which is preliminary data.</text>
</comment>
<sequence length="437" mass="49538">MYISEFKVIKTESWGNYIIIIKFAENEDVVTSTAQGDEGKRDKVDGTCGVKEIMSEFYEHYNGKSYSPFEPEKCRIVYIDQVRMNKRMISGSDESKTEKKIKIFKTDEDLRTEMPSCPVCLERLDSNSTGLLTIMCQHTFHSNCLSGWKENSCPVCRQVQQMFINQNGNRNDADGNAPQQEWQERRLENIKCMECDSNISLWICVICGVVGCGRYKGGHMHKHYLETNHIYAMELETQRVWDYAGDGYVHRIMQNKSDGKLVMLELPNFSNSGNYVSMTGGRFGVTNDRTTDDIDQYNDDSNFNGSGGGHFNSQAFHNDSTLDVNHRTSNVCENGVTSTSTGANGSLFTDGDRYYVRNNSASNYSSSKGAEYNGYACTCTNDEKELVLHYHGRNNNDKELKIRQDQDPVRNENSGSCYSSSGFECTTGHPVECQWWG</sequence>
<dbReference type="InterPro" id="IPR047243">
    <property type="entry name" value="RING-H2_BRAP2"/>
</dbReference>
<evidence type="ECO:0000259" key="5">
    <source>
        <dbReference type="PROSITE" id="PS50089"/>
    </source>
</evidence>
<keyword evidence="3" id="KW-0862">Zinc</keyword>
<feature type="domain" description="RING-type" evidence="5">
    <location>
        <begin position="117"/>
        <end position="157"/>
    </location>
</feature>
<dbReference type="Pfam" id="PF07576">
    <property type="entry name" value="BRAP2"/>
    <property type="match status" value="1"/>
</dbReference>
<evidence type="ECO:0000259" key="6">
    <source>
        <dbReference type="PROSITE" id="PS50271"/>
    </source>
</evidence>
<gene>
    <name evidence="7" type="ORF">AX774_g6400</name>
</gene>
<dbReference type="GO" id="GO:0016567">
    <property type="term" value="P:protein ubiquitination"/>
    <property type="evidence" value="ECO:0007669"/>
    <property type="project" value="TreeGrafter"/>
</dbReference>
<dbReference type="InterPro" id="IPR001841">
    <property type="entry name" value="Znf_RING"/>
</dbReference>
<organism evidence="7 8">
    <name type="scientific">Zancudomyces culisetae</name>
    <name type="common">Gut fungus</name>
    <name type="synonym">Smittium culisetae</name>
    <dbReference type="NCBI Taxonomy" id="1213189"/>
    <lineage>
        <taxon>Eukaryota</taxon>
        <taxon>Fungi</taxon>
        <taxon>Fungi incertae sedis</taxon>
        <taxon>Zoopagomycota</taxon>
        <taxon>Kickxellomycotina</taxon>
        <taxon>Harpellomycetes</taxon>
        <taxon>Harpellales</taxon>
        <taxon>Legeriomycetaceae</taxon>
        <taxon>Zancudomyces</taxon>
    </lineage>
</organism>
<accession>A0A1R1PGW3</accession>
<evidence type="ECO:0000256" key="2">
    <source>
        <dbReference type="ARBA" id="ARBA00022771"/>
    </source>
</evidence>
<dbReference type="InterPro" id="IPR011422">
    <property type="entry name" value="BRAP2/ETP1_RRM"/>
</dbReference>
<dbReference type="GO" id="GO:0008270">
    <property type="term" value="F:zinc ion binding"/>
    <property type="evidence" value="ECO:0007669"/>
    <property type="project" value="UniProtKB-KW"/>
</dbReference>
<dbReference type="OrthoDB" id="273556at2759"/>
<dbReference type="SMART" id="SM00290">
    <property type="entry name" value="ZnF_UBP"/>
    <property type="match status" value="1"/>
</dbReference>
<dbReference type="PANTHER" id="PTHR24007">
    <property type="entry name" value="BRCA1-ASSOCIATED PROTEIN"/>
    <property type="match status" value="1"/>
</dbReference>
<dbReference type="PANTHER" id="PTHR24007:SF7">
    <property type="entry name" value="BRCA1-ASSOCIATED PROTEIN"/>
    <property type="match status" value="1"/>
</dbReference>
<dbReference type="InterPro" id="IPR013083">
    <property type="entry name" value="Znf_RING/FYVE/PHD"/>
</dbReference>
<dbReference type="InterPro" id="IPR001607">
    <property type="entry name" value="Znf_UBP"/>
</dbReference>
<reference evidence="8" key="1">
    <citation type="submission" date="2017-01" db="EMBL/GenBank/DDBJ databases">
        <authorList>
            <person name="Wang Y."/>
            <person name="White M."/>
            <person name="Kvist S."/>
            <person name="Moncalvo J.-M."/>
        </authorList>
    </citation>
    <scope>NUCLEOTIDE SEQUENCE [LARGE SCALE GENOMIC DNA]</scope>
    <source>
        <strain evidence="8">COL-18-3</strain>
    </source>
</reference>
<dbReference type="Pfam" id="PF13639">
    <property type="entry name" value="zf-RING_2"/>
    <property type="match status" value="1"/>
</dbReference>